<comment type="function">
    <text evidence="5">Transcriptional regulator of the ttuABCDE tartrate utilization operon.</text>
</comment>
<gene>
    <name evidence="9" type="ORF">FAA86_13365</name>
</gene>
<evidence type="ECO:0000256" key="5">
    <source>
        <dbReference type="ARBA" id="ARBA00054626"/>
    </source>
</evidence>
<sequence length="312" mass="34851">MHKETLSMKLSKQLPLNALRVFEAVARLESFTRAGEELGMSQTAVSYQIKLLEAHVGEALFLRRPRRISLSESGERLLPKVTEGFELLREALADLRNTADGTLIIHATATFASQWLARHLGLFQLNNPGIAVRLETSQEVIDFSRTEADLAIRSGKGLWPGLRAHFVMHNHFTPMLSPKLADSIGGVREPLDLLKLRIIDPSDPWWRIWFTAAGYPDVELDSHQRTRLGAQSFEAAAAVAGHGIAILRPEFYPEEIASGALIQPFELTCEDGSHYWLVYPEARRNAGKIRAFREFLRSTLPSFEAMPAGAKS</sequence>
<dbReference type="FunFam" id="1.10.10.10:FF:000001">
    <property type="entry name" value="LysR family transcriptional regulator"/>
    <property type="match status" value="1"/>
</dbReference>
<dbReference type="InterPro" id="IPR000847">
    <property type="entry name" value="LysR_HTH_N"/>
</dbReference>
<evidence type="ECO:0000313" key="10">
    <source>
        <dbReference type="Proteomes" id="UP000307378"/>
    </source>
</evidence>
<proteinExistence type="inferred from homology"/>
<keyword evidence="2" id="KW-0805">Transcription regulation</keyword>
<comment type="similarity">
    <text evidence="1">Belongs to the LysR transcriptional regulatory family.</text>
</comment>
<dbReference type="EMBL" id="STGU01000006">
    <property type="protein sequence ID" value="THV35512.1"/>
    <property type="molecule type" value="Genomic_DNA"/>
</dbReference>
<feature type="domain" description="HTH lysR-type" evidence="8">
    <location>
        <begin position="14"/>
        <end position="71"/>
    </location>
</feature>
<dbReference type="AlphaFoldDB" id="A0A4S8PZL7"/>
<evidence type="ECO:0000256" key="1">
    <source>
        <dbReference type="ARBA" id="ARBA00009437"/>
    </source>
</evidence>
<dbReference type="Gene3D" id="3.40.190.10">
    <property type="entry name" value="Periplasmic binding protein-like II"/>
    <property type="match status" value="2"/>
</dbReference>
<dbReference type="PROSITE" id="PS50931">
    <property type="entry name" value="HTH_LYSR"/>
    <property type="match status" value="1"/>
</dbReference>
<dbReference type="InterPro" id="IPR058163">
    <property type="entry name" value="LysR-type_TF_proteobact-type"/>
</dbReference>
<dbReference type="Pfam" id="PF00126">
    <property type="entry name" value="HTH_1"/>
    <property type="match status" value="1"/>
</dbReference>
<dbReference type="PANTHER" id="PTHR30537">
    <property type="entry name" value="HTH-TYPE TRANSCRIPTIONAL REGULATOR"/>
    <property type="match status" value="1"/>
</dbReference>
<dbReference type="PANTHER" id="PTHR30537:SF26">
    <property type="entry name" value="GLYCINE CLEAVAGE SYSTEM TRANSCRIPTIONAL ACTIVATOR"/>
    <property type="match status" value="1"/>
</dbReference>
<accession>A0A4S8PZL7</accession>
<dbReference type="SUPFAM" id="SSF53850">
    <property type="entry name" value="Periplasmic binding protein-like II"/>
    <property type="match status" value="1"/>
</dbReference>
<evidence type="ECO:0000256" key="2">
    <source>
        <dbReference type="ARBA" id="ARBA00023015"/>
    </source>
</evidence>
<reference evidence="9 10" key="1">
    <citation type="submission" date="2019-04" db="EMBL/GenBank/DDBJ databases">
        <title>genome sequence of strain W3.</title>
        <authorList>
            <person name="Gao J."/>
            <person name="Sun J."/>
        </authorList>
    </citation>
    <scope>NUCLEOTIDE SEQUENCE [LARGE SCALE GENOMIC DNA]</scope>
    <source>
        <strain evidence="9 10">W3</strain>
    </source>
</reference>
<protein>
    <recommendedName>
        <fullName evidence="6">HTH-type transcriptional regulator TtuA</fullName>
    </recommendedName>
    <alternativeName>
        <fullName evidence="7">Tartrate utilization transcriptional regulator</fullName>
    </alternativeName>
</protein>
<keyword evidence="3" id="KW-0238">DNA-binding</keyword>
<dbReference type="SUPFAM" id="SSF46785">
    <property type="entry name" value="Winged helix' DNA-binding domain"/>
    <property type="match status" value="1"/>
</dbReference>
<dbReference type="GO" id="GO:0043565">
    <property type="term" value="F:sequence-specific DNA binding"/>
    <property type="evidence" value="ECO:0007669"/>
    <property type="project" value="TreeGrafter"/>
</dbReference>
<evidence type="ECO:0000256" key="4">
    <source>
        <dbReference type="ARBA" id="ARBA00023163"/>
    </source>
</evidence>
<evidence type="ECO:0000256" key="7">
    <source>
        <dbReference type="ARBA" id="ARBA00083243"/>
    </source>
</evidence>
<dbReference type="RefSeq" id="WP_136541300.1">
    <property type="nucleotide sequence ID" value="NZ_STGU01000006.1"/>
</dbReference>
<name>A0A4S8PZL7_9HYPH</name>
<comment type="caution">
    <text evidence="9">The sequence shown here is derived from an EMBL/GenBank/DDBJ whole genome shotgun (WGS) entry which is preliminary data.</text>
</comment>
<dbReference type="InterPro" id="IPR005119">
    <property type="entry name" value="LysR_subst-bd"/>
</dbReference>
<dbReference type="Proteomes" id="UP000307378">
    <property type="component" value="Unassembled WGS sequence"/>
</dbReference>
<dbReference type="Gene3D" id="1.10.10.10">
    <property type="entry name" value="Winged helix-like DNA-binding domain superfamily/Winged helix DNA-binding domain"/>
    <property type="match status" value="1"/>
</dbReference>
<organism evidence="9 10">
    <name type="scientific">Rhizobium rosettiformans W3</name>
    <dbReference type="NCBI Taxonomy" id="538378"/>
    <lineage>
        <taxon>Bacteria</taxon>
        <taxon>Pseudomonadati</taxon>
        <taxon>Pseudomonadota</taxon>
        <taxon>Alphaproteobacteria</taxon>
        <taxon>Hyphomicrobiales</taxon>
        <taxon>Rhizobiaceae</taxon>
        <taxon>Rhizobium/Agrobacterium group</taxon>
        <taxon>Rhizobium</taxon>
    </lineage>
</organism>
<dbReference type="InterPro" id="IPR036390">
    <property type="entry name" value="WH_DNA-bd_sf"/>
</dbReference>
<evidence type="ECO:0000259" key="8">
    <source>
        <dbReference type="PROSITE" id="PS50931"/>
    </source>
</evidence>
<dbReference type="Pfam" id="PF03466">
    <property type="entry name" value="LysR_substrate"/>
    <property type="match status" value="1"/>
</dbReference>
<evidence type="ECO:0000313" key="9">
    <source>
        <dbReference type="EMBL" id="THV35512.1"/>
    </source>
</evidence>
<dbReference type="PRINTS" id="PR00039">
    <property type="entry name" value="HTHLYSR"/>
</dbReference>
<dbReference type="GO" id="GO:0006351">
    <property type="term" value="P:DNA-templated transcription"/>
    <property type="evidence" value="ECO:0007669"/>
    <property type="project" value="TreeGrafter"/>
</dbReference>
<dbReference type="InterPro" id="IPR036388">
    <property type="entry name" value="WH-like_DNA-bd_sf"/>
</dbReference>
<dbReference type="CDD" id="cd08432">
    <property type="entry name" value="PBP2_GcdR_TrpI_HvrB_AmpR_like"/>
    <property type="match status" value="1"/>
</dbReference>
<evidence type="ECO:0000256" key="6">
    <source>
        <dbReference type="ARBA" id="ARBA00067332"/>
    </source>
</evidence>
<keyword evidence="4" id="KW-0804">Transcription</keyword>
<evidence type="ECO:0000256" key="3">
    <source>
        <dbReference type="ARBA" id="ARBA00023125"/>
    </source>
</evidence>
<dbReference type="GO" id="GO:0003700">
    <property type="term" value="F:DNA-binding transcription factor activity"/>
    <property type="evidence" value="ECO:0007669"/>
    <property type="project" value="InterPro"/>
</dbReference>